<protein>
    <recommendedName>
        <fullName evidence="3">Rpn family recombination-promoting nuclease/putative transposase</fullName>
    </recommendedName>
</protein>
<comment type="caution">
    <text evidence="1">The sequence shown here is derived from an EMBL/GenBank/DDBJ whole genome shotgun (WGS) entry which is preliminary data.</text>
</comment>
<dbReference type="EMBL" id="VZCW01000227">
    <property type="protein sequence ID" value="MQN12926.1"/>
    <property type="molecule type" value="Genomic_DNA"/>
</dbReference>
<sequence length="116" mass="13445">MVMKYLDPKADLTFKKIFGNHPDRLKNLLNTLQSLNENELIQQQQYLPTTEELEISGFSDAELRAYDKFWDSVSVERTLIDDSYQKGKEKGKEEGIAEGMEKGMNLRSLEIARKML</sequence>
<organism evidence="1 2">
    <name type="scientific">Segatella copri</name>
    <dbReference type="NCBI Taxonomy" id="165179"/>
    <lineage>
        <taxon>Bacteria</taxon>
        <taxon>Pseudomonadati</taxon>
        <taxon>Bacteroidota</taxon>
        <taxon>Bacteroidia</taxon>
        <taxon>Bacteroidales</taxon>
        <taxon>Prevotellaceae</taxon>
        <taxon>Segatella</taxon>
    </lineage>
</organism>
<reference evidence="2" key="1">
    <citation type="submission" date="2019-09" db="EMBL/GenBank/DDBJ databases">
        <title>Distinct polysaccharide growth profiles of human intestinal Prevotella copri isolates.</title>
        <authorList>
            <person name="Fehlner-Peach H."/>
            <person name="Magnabosco C."/>
            <person name="Raghavan V."/>
            <person name="Scher J.U."/>
            <person name="Tett A."/>
            <person name="Cox L.M."/>
            <person name="Gottsegen C."/>
            <person name="Watters A."/>
            <person name="Wiltshire- Gordon J.D."/>
            <person name="Segata N."/>
            <person name="Bonneau R."/>
            <person name="Littman D.R."/>
        </authorList>
    </citation>
    <scope>NUCLEOTIDE SEQUENCE [LARGE SCALE GENOMIC DNA]</scope>
    <source>
        <strain evidence="2">iAQ1179</strain>
    </source>
</reference>
<dbReference type="AlphaFoldDB" id="A0AA90UG55"/>
<feature type="non-terminal residue" evidence="1">
    <location>
        <position position="116"/>
    </location>
</feature>
<gene>
    <name evidence="1" type="ORF">F7D95_08830</name>
</gene>
<proteinExistence type="predicted"/>
<name>A0AA90UG55_9BACT</name>
<accession>A0AA90UG55</accession>
<evidence type="ECO:0008006" key="3">
    <source>
        <dbReference type="Google" id="ProtNLM"/>
    </source>
</evidence>
<evidence type="ECO:0000313" key="2">
    <source>
        <dbReference type="Proteomes" id="UP000442105"/>
    </source>
</evidence>
<evidence type="ECO:0000313" key="1">
    <source>
        <dbReference type="EMBL" id="MQN12926.1"/>
    </source>
</evidence>
<dbReference type="Proteomes" id="UP000442105">
    <property type="component" value="Unassembled WGS sequence"/>
</dbReference>